<protein>
    <submittedName>
        <fullName evidence="3">ADP-heptose:LPS heptosyltransferase</fullName>
    </submittedName>
</protein>
<dbReference type="GO" id="GO:0009244">
    <property type="term" value="P:lipopolysaccharide core region biosynthetic process"/>
    <property type="evidence" value="ECO:0007669"/>
    <property type="project" value="TreeGrafter"/>
</dbReference>
<organism evidence="3 4">
    <name type="scientific">Granulicella pectinivorans</name>
    <dbReference type="NCBI Taxonomy" id="474950"/>
    <lineage>
        <taxon>Bacteria</taxon>
        <taxon>Pseudomonadati</taxon>
        <taxon>Acidobacteriota</taxon>
        <taxon>Terriglobia</taxon>
        <taxon>Terriglobales</taxon>
        <taxon>Acidobacteriaceae</taxon>
        <taxon>Granulicella</taxon>
    </lineage>
</organism>
<accession>A0A1I6MJE1</accession>
<dbReference type="RefSeq" id="WP_245781870.1">
    <property type="nucleotide sequence ID" value="NZ_FOZL01000001.1"/>
</dbReference>
<dbReference type="PANTHER" id="PTHR30160">
    <property type="entry name" value="TETRAACYLDISACCHARIDE 4'-KINASE-RELATED"/>
    <property type="match status" value="1"/>
</dbReference>
<dbReference type="PANTHER" id="PTHR30160:SF1">
    <property type="entry name" value="LIPOPOLYSACCHARIDE 1,2-N-ACETYLGLUCOSAMINETRANSFERASE-RELATED"/>
    <property type="match status" value="1"/>
</dbReference>
<evidence type="ECO:0000313" key="4">
    <source>
        <dbReference type="Proteomes" id="UP000199024"/>
    </source>
</evidence>
<evidence type="ECO:0000256" key="1">
    <source>
        <dbReference type="ARBA" id="ARBA00022676"/>
    </source>
</evidence>
<dbReference type="SUPFAM" id="SSF53756">
    <property type="entry name" value="UDP-Glycosyltransferase/glycogen phosphorylase"/>
    <property type="match status" value="1"/>
</dbReference>
<dbReference type="STRING" id="474950.SAMN05421771_2783"/>
<dbReference type="AlphaFoldDB" id="A0A1I6MJE1"/>
<name>A0A1I6MJE1_9BACT</name>
<keyword evidence="2 3" id="KW-0808">Transferase</keyword>
<dbReference type="Pfam" id="PF01075">
    <property type="entry name" value="Glyco_transf_9"/>
    <property type="match status" value="1"/>
</dbReference>
<gene>
    <name evidence="3" type="ORF">SAMN05421771_2783</name>
</gene>
<dbReference type="EMBL" id="FOZL01000001">
    <property type="protein sequence ID" value="SFS15793.1"/>
    <property type="molecule type" value="Genomic_DNA"/>
</dbReference>
<keyword evidence="1" id="KW-0328">Glycosyltransferase</keyword>
<dbReference type="Gene3D" id="3.40.50.2000">
    <property type="entry name" value="Glycogen Phosphorylase B"/>
    <property type="match status" value="2"/>
</dbReference>
<evidence type="ECO:0000256" key="2">
    <source>
        <dbReference type="ARBA" id="ARBA00022679"/>
    </source>
</evidence>
<dbReference type="InterPro" id="IPR051199">
    <property type="entry name" value="LPS_LOS_Heptosyltrfase"/>
</dbReference>
<proteinExistence type="predicted"/>
<dbReference type="InterPro" id="IPR002201">
    <property type="entry name" value="Glyco_trans_9"/>
</dbReference>
<reference evidence="3 4" key="1">
    <citation type="submission" date="2016-10" db="EMBL/GenBank/DDBJ databases">
        <authorList>
            <person name="de Groot N.N."/>
        </authorList>
    </citation>
    <scope>NUCLEOTIDE SEQUENCE [LARGE SCALE GENOMIC DNA]</scope>
    <source>
        <strain evidence="3 4">DSM 21001</strain>
    </source>
</reference>
<sequence length="369" mass="40795">MPNRTHMPERVLIYRLGSLGDTLVALPAFHLVARTFPQADRRMLTNIPINAKAASAASILEHTGLVHGYFRYVVGMRSPRALFFLWWQLIRWRPQVLIYMGARRGIASAKRDVAFFRLCGIRRIIGAPLTEDRQAPRLIPGPSGERFFESEASRIARNLSELGEPHLEDPATWSLHLTPAEHARAAELLAPIAGRPLLAASIGTKFQPNNWEPQHWTALLARLGTLYPNHALVLTGTPGEFATTEQVAVGWRSTSPNPILNLCGQLTPRETAAVFGHAQLFLGHDSGPMHLAASVQTPCVAIFSAMNPPGVWYPFGRRNRVLYHRVDCAECGLEVCTVQRKKCILSITVDEVLSEVASLLPPILPILGD</sequence>
<dbReference type="GO" id="GO:0005829">
    <property type="term" value="C:cytosol"/>
    <property type="evidence" value="ECO:0007669"/>
    <property type="project" value="TreeGrafter"/>
</dbReference>
<dbReference type="Proteomes" id="UP000199024">
    <property type="component" value="Unassembled WGS sequence"/>
</dbReference>
<dbReference type="GO" id="GO:0008713">
    <property type="term" value="F:ADP-heptose-lipopolysaccharide heptosyltransferase activity"/>
    <property type="evidence" value="ECO:0007669"/>
    <property type="project" value="TreeGrafter"/>
</dbReference>
<dbReference type="CDD" id="cd03789">
    <property type="entry name" value="GT9_LPS_heptosyltransferase"/>
    <property type="match status" value="1"/>
</dbReference>
<evidence type="ECO:0000313" key="3">
    <source>
        <dbReference type="EMBL" id="SFS15793.1"/>
    </source>
</evidence>
<keyword evidence="4" id="KW-1185">Reference proteome</keyword>